<dbReference type="Proteomes" id="UP000838756">
    <property type="component" value="Unassembled WGS sequence"/>
</dbReference>
<protein>
    <submittedName>
        <fullName evidence="1">Jg20460 protein</fullName>
    </submittedName>
</protein>
<comment type="caution">
    <text evidence="1">The sequence shown here is derived from an EMBL/GenBank/DDBJ whole genome shotgun (WGS) entry which is preliminary data.</text>
</comment>
<evidence type="ECO:0000313" key="1">
    <source>
        <dbReference type="EMBL" id="CAH2217705.1"/>
    </source>
</evidence>
<name>A0A8S4QTB7_9NEOP</name>
<keyword evidence="2" id="KW-1185">Reference proteome</keyword>
<reference evidence="1" key="1">
    <citation type="submission" date="2022-03" db="EMBL/GenBank/DDBJ databases">
        <authorList>
            <person name="Lindestad O."/>
        </authorList>
    </citation>
    <scope>NUCLEOTIDE SEQUENCE</scope>
</reference>
<evidence type="ECO:0000313" key="2">
    <source>
        <dbReference type="Proteomes" id="UP000838756"/>
    </source>
</evidence>
<sequence length="157" mass="18225">MLAKYEVSHKIDQSKLSKIETAELHRKNNVTQIDSALRKDNSTQTKIKTVELHCKYNVTSKMKTDKLQSKDDVKSKIETATLLRKINATQMKIVKANIWDHLWDNPILKLLRLHNITHSRYRTAWMYGIKLTTKEISGGAIDFVTKGKIFSLIKRLF</sequence>
<proteinExistence type="predicted"/>
<organism evidence="1 2">
    <name type="scientific">Pararge aegeria aegeria</name>
    <dbReference type="NCBI Taxonomy" id="348720"/>
    <lineage>
        <taxon>Eukaryota</taxon>
        <taxon>Metazoa</taxon>
        <taxon>Ecdysozoa</taxon>
        <taxon>Arthropoda</taxon>
        <taxon>Hexapoda</taxon>
        <taxon>Insecta</taxon>
        <taxon>Pterygota</taxon>
        <taxon>Neoptera</taxon>
        <taxon>Endopterygota</taxon>
        <taxon>Lepidoptera</taxon>
        <taxon>Glossata</taxon>
        <taxon>Ditrysia</taxon>
        <taxon>Papilionoidea</taxon>
        <taxon>Nymphalidae</taxon>
        <taxon>Satyrinae</taxon>
        <taxon>Satyrini</taxon>
        <taxon>Parargina</taxon>
        <taxon>Pararge</taxon>
    </lineage>
</organism>
<dbReference type="AlphaFoldDB" id="A0A8S4QTB7"/>
<dbReference type="EMBL" id="CAKXAJ010018415">
    <property type="protein sequence ID" value="CAH2217705.1"/>
    <property type="molecule type" value="Genomic_DNA"/>
</dbReference>
<gene>
    <name evidence="1" type="primary">jg20460</name>
    <name evidence="1" type="ORF">PAEG_LOCUS5587</name>
</gene>
<accession>A0A8S4QTB7</accession>